<name>A0A7S2ZKE1_9RHOD</name>
<dbReference type="PANTHER" id="PTHR12991:SF10">
    <property type="entry name" value="GATOR COMPLEX PROTEIN NPRL2"/>
    <property type="match status" value="1"/>
</dbReference>
<proteinExistence type="inferred from homology"/>
<evidence type="ECO:0000313" key="2">
    <source>
        <dbReference type="EMBL" id="CAE0043000.1"/>
    </source>
</evidence>
<dbReference type="EMBL" id="HBHW01014169">
    <property type="protein sequence ID" value="CAE0043006.1"/>
    <property type="molecule type" value="Transcribed_RNA"/>
</dbReference>
<dbReference type="InterPro" id="IPR009348">
    <property type="entry name" value="NPR2-like"/>
</dbReference>
<gene>
    <name evidence="2" type="ORF">RMAR00112_LOCUS10971</name>
    <name evidence="3" type="ORF">RMAR00112_LOCUS10972</name>
    <name evidence="4" type="ORF">RMAR00112_LOCUS10977</name>
    <name evidence="5" type="ORF">RMAR00112_LOCUS10979</name>
</gene>
<evidence type="ECO:0008006" key="6">
    <source>
        <dbReference type="Google" id="ProtNLM"/>
    </source>
</evidence>
<evidence type="ECO:0000313" key="4">
    <source>
        <dbReference type="EMBL" id="CAE0043006.1"/>
    </source>
</evidence>
<reference evidence="2" key="1">
    <citation type="submission" date="2021-01" db="EMBL/GenBank/DDBJ databases">
        <authorList>
            <person name="Corre E."/>
            <person name="Pelletier E."/>
            <person name="Niang G."/>
            <person name="Scheremetjew M."/>
            <person name="Finn R."/>
            <person name="Kale V."/>
            <person name="Holt S."/>
            <person name="Cochrane G."/>
            <person name="Meng A."/>
            <person name="Brown T."/>
            <person name="Cohen L."/>
        </authorList>
    </citation>
    <scope>NUCLEOTIDE SEQUENCE</scope>
    <source>
        <strain evidence="2">CCMP 769</strain>
    </source>
</reference>
<protein>
    <recommendedName>
        <fullName evidence="6">Nitrogen permease regulator 2</fullName>
    </recommendedName>
</protein>
<dbReference type="EMBL" id="HBHW01014171">
    <property type="protein sequence ID" value="CAE0043008.1"/>
    <property type="molecule type" value="Transcribed_RNA"/>
</dbReference>
<dbReference type="AlphaFoldDB" id="A0A7S2ZKE1"/>
<organism evidence="2">
    <name type="scientific">Rhodosorus marinus</name>
    <dbReference type="NCBI Taxonomy" id="101924"/>
    <lineage>
        <taxon>Eukaryota</taxon>
        <taxon>Rhodophyta</taxon>
        <taxon>Stylonematophyceae</taxon>
        <taxon>Stylonematales</taxon>
        <taxon>Stylonemataceae</taxon>
        <taxon>Rhodosorus</taxon>
    </lineage>
</organism>
<comment type="similarity">
    <text evidence="1">Belongs to the NPR2 family.</text>
</comment>
<dbReference type="GO" id="GO:0005096">
    <property type="term" value="F:GTPase activator activity"/>
    <property type="evidence" value="ECO:0007669"/>
    <property type="project" value="TreeGrafter"/>
</dbReference>
<accession>A0A7S2ZKE1</accession>
<dbReference type="GO" id="GO:1990130">
    <property type="term" value="C:GATOR1 complex"/>
    <property type="evidence" value="ECO:0007669"/>
    <property type="project" value="TreeGrafter"/>
</dbReference>
<dbReference type="GO" id="GO:1904262">
    <property type="term" value="P:negative regulation of TORC1 signaling"/>
    <property type="evidence" value="ECO:0007669"/>
    <property type="project" value="TreeGrafter"/>
</dbReference>
<dbReference type="PANTHER" id="PTHR12991">
    <property type="entry name" value="NITROGEN PERMEASE REGULATOR 2/TUMOR SUPPRESSOR CANDIDATE 4"/>
    <property type="match status" value="1"/>
</dbReference>
<dbReference type="EMBL" id="HBHW01014164">
    <property type="protein sequence ID" value="CAE0043001.1"/>
    <property type="molecule type" value="Transcribed_RNA"/>
</dbReference>
<evidence type="ECO:0000313" key="3">
    <source>
        <dbReference type="EMBL" id="CAE0043001.1"/>
    </source>
</evidence>
<dbReference type="GO" id="GO:0005774">
    <property type="term" value="C:vacuolar membrane"/>
    <property type="evidence" value="ECO:0007669"/>
    <property type="project" value="TreeGrafter"/>
</dbReference>
<dbReference type="GO" id="GO:0010508">
    <property type="term" value="P:positive regulation of autophagy"/>
    <property type="evidence" value="ECO:0007669"/>
    <property type="project" value="TreeGrafter"/>
</dbReference>
<evidence type="ECO:0000256" key="1">
    <source>
        <dbReference type="ARBA" id="ARBA00008433"/>
    </source>
</evidence>
<dbReference type="EMBL" id="HBHW01014163">
    <property type="protein sequence ID" value="CAE0043000.1"/>
    <property type="molecule type" value="Transcribed_RNA"/>
</dbReference>
<dbReference type="Pfam" id="PF06218">
    <property type="entry name" value="NPR2"/>
    <property type="match status" value="2"/>
</dbReference>
<sequence length="407" mass="45922">MAELEGIYFAEFDNRMGPKVTYEAPEGLINPEVFDAISECVIPKPWLFGRMMSTYAFGKTYLGMPVNLEGAQYERNRMLFNVGVVLHPSRRNHSSEVAVYEPVIRKIAQTLEALEAETCFLSDESMKVKLGDVLEQVLTGLRKHRKAVVPIDEANILHLVLNPRQTSQPVPNVREHDVPVPLCDLRRHVASEKDLVLRRIYPCIDGVRFIKQVAEMADVDTELAIDCVAGLICQDLVRLVDIFQYSNIYASTKDVGRIASDTDLREKCLATILDPAVRKTMTTNELFSLYAALRPGLRYEDFCLTRESKLIGVHRRRLITFGLVNGLIRRVLPYPLHLPLPGESNISQLIAQEKMDAQAGNQLKTFELSLMDGKKSLDELCCIVRERGPAELAEAIAAHQRCILVYK</sequence>
<evidence type="ECO:0000313" key="5">
    <source>
        <dbReference type="EMBL" id="CAE0043008.1"/>
    </source>
</evidence>